<protein>
    <submittedName>
        <fullName evidence="1">Uncharacterized protein</fullName>
    </submittedName>
</protein>
<proteinExistence type="predicted"/>
<accession>A0A938WQ20</accession>
<name>A0A938WQ20_9BACT</name>
<gene>
    <name evidence="1" type="ORF">H6B30_14435</name>
</gene>
<reference evidence="1 2" key="1">
    <citation type="journal article" date="2021" name="Sci. Rep.">
        <title>The distribution of antibiotic resistance genes in chicken gut microbiota commensals.</title>
        <authorList>
            <person name="Juricova H."/>
            <person name="Matiasovicova J."/>
            <person name="Kubasova T."/>
            <person name="Cejkova D."/>
            <person name="Rychlik I."/>
        </authorList>
    </citation>
    <scope>NUCLEOTIDE SEQUENCE [LARGE SCALE GENOMIC DNA]</scope>
    <source>
        <strain evidence="1 2">An819</strain>
    </source>
</reference>
<evidence type="ECO:0000313" key="2">
    <source>
        <dbReference type="Proteomes" id="UP000764045"/>
    </source>
</evidence>
<dbReference type="Proteomes" id="UP000764045">
    <property type="component" value="Unassembled WGS sequence"/>
</dbReference>
<comment type="caution">
    <text evidence="1">The sequence shown here is derived from an EMBL/GenBank/DDBJ whole genome shotgun (WGS) entry which is preliminary data.</text>
</comment>
<dbReference type="AlphaFoldDB" id="A0A938WQ20"/>
<organism evidence="1 2">
    <name type="scientific">Marseilla massiliensis</name>
    <dbReference type="NCBI Taxonomy" id="1841864"/>
    <lineage>
        <taxon>Bacteria</taxon>
        <taxon>Pseudomonadati</taxon>
        <taxon>Bacteroidota</taxon>
        <taxon>Bacteroidia</taxon>
        <taxon>Bacteroidales</taxon>
        <taxon>Prevotellaceae</taxon>
        <taxon>Marseilla</taxon>
    </lineage>
</organism>
<sequence>MKDEEREVKIDFHRNLNLAVLSNDEFSCFETMSISNIGESLEEWLKEIFLFSLLGIKEKKNKILITKDISATPLQEHLTISVKSKNQKPLNICGKTLCTGNLCPQPSE</sequence>
<dbReference type="EMBL" id="JACJJL010000035">
    <property type="protein sequence ID" value="MBM6662923.1"/>
    <property type="molecule type" value="Genomic_DNA"/>
</dbReference>
<dbReference type="RefSeq" id="WP_205111812.1">
    <property type="nucleotide sequence ID" value="NZ_JACJJL010000035.1"/>
</dbReference>
<keyword evidence="2" id="KW-1185">Reference proteome</keyword>
<evidence type="ECO:0000313" key="1">
    <source>
        <dbReference type="EMBL" id="MBM6662923.1"/>
    </source>
</evidence>